<evidence type="ECO:0000313" key="2">
    <source>
        <dbReference type="Proteomes" id="UP000487350"/>
    </source>
</evidence>
<evidence type="ECO:0000313" key="1">
    <source>
        <dbReference type="EMBL" id="MRD46819.1"/>
    </source>
</evidence>
<reference evidence="1 2" key="1">
    <citation type="submission" date="2019-11" db="EMBL/GenBank/DDBJ databases">
        <title>Caenimonas koreensis gen. nov., sp. nov., isolated from activated sludge.</title>
        <authorList>
            <person name="Seung H.R."/>
        </authorList>
    </citation>
    <scope>NUCLEOTIDE SEQUENCE [LARGE SCALE GENOMIC DNA]</scope>
    <source>
        <strain evidence="1 2">EMB320</strain>
    </source>
</reference>
<sequence length="295" mass="32077">MSRDTEFPARATRIQRPIPSEPFHSWRHVDGSALSHFYKLGSSYLLRFPELADFEVSPAGKCVRAWATPRTSAEVLRHLYLNQVVPLAASRRGALVLHASAINLGDGAIAFLGASGSGKSTLAASFASAGYGFLTDDGLRLEWTGSEYLAVPSHSSIRLCADSHGAITGRKHPRAAPKDKRRLTADVNLPHCDAARPLAALIMLGRRDVTEVEIQPLAARDALPQLAANAFFLSTGEPALLQAHFEHLCRAAESGMAYTLDYPRSYSCLPEVRQLVVKQFGHGASTGAKQYRHEH</sequence>
<dbReference type="RefSeq" id="WP_153584157.1">
    <property type="nucleotide sequence ID" value="NZ_WJBU01000005.1"/>
</dbReference>
<gene>
    <name evidence="1" type="ORF">GHT07_06000</name>
</gene>
<dbReference type="Gene3D" id="3.40.50.300">
    <property type="entry name" value="P-loop containing nucleotide triphosphate hydrolases"/>
    <property type="match status" value="1"/>
</dbReference>
<dbReference type="AlphaFoldDB" id="A0A844B583"/>
<dbReference type="Proteomes" id="UP000487350">
    <property type="component" value="Unassembled WGS sequence"/>
</dbReference>
<keyword evidence="2" id="KW-1185">Reference proteome</keyword>
<proteinExistence type="predicted"/>
<comment type="caution">
    <text evidence="1">The sequence shown here is derived from an EMBL/GenBank/DDBJ whole genome shotgun (WGS) entry which is preliminary data.</text>
</comment>
<dbReference type="EMBL" id="WJBU01000005">
    <property type="protein sequence ID" value="MRD46819.1"/>
    <property type="molecule type" value="Genomic_DNA"/>
</dbReference>
<protein>
    <recommendedName>
        <fullName evidence="3">Hpr(Ser) kinase/phosphatase</fullName>
    </recommendedName>
</protein>
<organism evidence="1 2">
    <name type="scientific">Caenimonas koreensis DSM 17982</name>
    <dbReference type="NCBI Taxonomy" id="1121255"/>
    <lineage>
        <taxon>Bacteria</taxon>
        <taxon>Pseudomonadati</taxon>
        <taxon>Pseudomonadota</taxon>
        <taxon>Betaproteobacteria</taxon>
        <taxon>Burkholderiales</taxon>
        <taxon>Comamonadaceae</taxon>
        <taxon>Caenimonas</taxon>
    </lineage>
</organism>
<dbReference type="OrthoDB" id="3213869at2"/>
<name>A0A844B583_9BURK</name>
<dbReference type="SUPFAM" id="SSF53795">
    <property type="entry name" value="PEP carboxykinase-like"/>
    <property type="match status" value="1"/>
</dbReference>
<evidence type="ECO:0008006" key="3">
    <source>
        <dbReference type="Google" id="ProtNLM"/>
    </source>
</evidence>
<accession>A0A844B583</accession>
<dbReference type="InterPro" id="IPR027417">
    <property type="entry name" value="P-loop_NTPase"/>
</dbReference>